<proteinExistence type="predicted"/>
<sequence length="127" mass="13932">MKKIILPMLLASIALVASEGTEVPYKPGLLLPPQGDKIYVQECASCHGTDGKQTSFDGFPAQIKYQEIAGMDAKELAKTIKEYRGGVEDKDYQPLNKYGYGAAMRAPTRDLSWDEIDAVAEYISGLK</sequence>
<feature type="domain" description="Cytochrome c" evidence="6">
    <location>
        <begin position="30"/>
        <end position="127"/>
    </location>
</feature>
<dbReference type="Gene3D" id="1.10.760.10">
    <property type="entry name" value="Cytochrome c-like domain"/>
    <property type="match status" value="1"/>
</dbReference>
<dbReference type="SUPFAM" id="SSF46626">
    <property type="entry name" value="Cytochrome c"/>
    <property type="match status" value="1"/>
</dbReference>
<protein>
    <recommendedName>
        <fullName evidence="6">Cytochrome c domain-containing protein</fullName>
    </recommendedName>
</protein>
<dbReference type="Pfam" id="PF00034">
    <property type="entry name" value="Cytochrom_C"/>
    <property type="match status" value="1"/>
</dbReference>
<evidence type="ECO:0000259" key="6">
    <source>
        <dbReference type="PROSITE" id="PS51007"/>
    </source>
</evidence>
<dbReference type="GO" id="GO:0046872">
    <property type="term" value="F:metal ion binding"/>
    <property type="evidence" value="ECO:0007669"/>
    <property type="project" value="UniProtKB-KW"/>
</dbReference>
<dbReference type="PROSITE" id="PS51007">
    <property type="entry name" value="CYTC"/>
    <property type="match status" value="1"/>
</dbReference>
<keyword evidence="5" id="KW-0732">Signal</keyword>
<evidence type="ECO:0000256" key="5">
    <source>
        <dbReference type="SAM" id="SignalP"/>
    </source>
</evidence>
<dbReference type="EMBL" id="CACVAR010000317">
    <property type="protein sequence ID" value="CAA6820793.1"/>
    <property type="molecule type" value="Genomic_DNA"/>
</dbReference>
<evidence type="ECO:0000256" key="2">
    <source>
        <dbReference type="ARBA" id="ARBA00022723"/>
    </source>
</evidence>
<keyword evidence="1 4" id="KW-0349">Heme</keyword>
<evidence type="ECO:0000256" key="3">
    <source>
        <dbReference type="ARBA" id="ARBA00023004"/>
    </source>
</evidence>
<dbReference type="InterPro" id="IPR009056">
    <property type="entry name" value="Cyt_c-like_dom"/>
</dbReference>
<evidence type="ECO:0000256" key="4">
    <source>
        <dbReference type="PROSITE-ProRule" id="PRU00433"/>
    </source>
</evidence>
<organism evidence="7">
    <name type="scientific">uncultured Sulfurovum sp</name>
    <dbReference type="NCBI Taxonomy" id="269237"/>
    <lineage>
        <taxon>Bacteria</taxon>
        <taxon>Pseudomonadati</taxon>
        <taxon>Campylobacterota</taxon>
        <taxon>Epsilonproteobacteria</taxon>
        <taxon>Campylobacterales</taxon>
        <taxon>Sulfurovaceae</taxon>
        <taxon>Sulfurovum</taxon>
        <taxon>environmental samples</taxon>
    </lineage>
</organism>
<feature type="signal peptide" evidence="5">
    <location>
        <begin position="1"/>
        <end position="19"/>
    </location>
</feature>
<reference evidence="7" key="1">
    <citation type="submission" date="2020-01" db="EMBL/GenBank/DDBJ databases">
        <authorList>
            <person name="Meier V. D."/>
            <person name="Meier V D."/>
        </authorList>
    </citation>
    <scope>NUCLEOTIDE SEQUENCE</scope>
    <source>
        <strain evidence="7">HLG_WM_MAG_03</strain>
    </source>
</reference>
<feature type="chain" id="PRO_5028125232" description="Cytochrome c domain-containing protein" evidence="5">
    <location>
        <begin position="20"/>
        <end position="127"/>
    </location>
</feature>
<evidence type="ECO:0000313" key="7">
    <source>
        <dbReference type="EMBL" id="CAA6820793.1"/>
    </source>
</evidence>
<dbReference type="GO" id="GO:0020037">
    <property type="term" value="F:heme binding"/>
    <property type="evidence" value="ECO:0007669"/>
    <property type="project" value="InterPro"/>
</dbReference>
<dbReference type="InterPro" id="IPR036909">
    <property type="entry name" value="Cyt_c-like_dom_sf"/>
</dbReference>
<evidence type="ECO:0000256" key="1">
    <source>
        <dbReference type="ARBA" id="ARBA00022617"/>
    </source>
</evidence>
<keyword evidence="3 4" id="KW-0408">Iron</keyword>
<accession>A0A6S6TWY0</accession>
<keyword evidence="2 4" id="KW-0479">Metal-binding</keyword>
<dbReference type="AlphaFoldDB" id="A0A6S6TWY0"/>
<name>A0A6S6TWY0_9BACT</name>
<gene>
    <name evidence="7" type="ORF">HELGO_WM21595</name>
</gene>
<dbReference type="GO" id="GO:0009055">
    <property type="term" value="F:electron transfer activity"/>
    <property type="evidence" value="ECO:0007669"/>
    <property type="project" value="InterPro"/>
</dbReference>